<feature type="transmembrane region" description="Helical" evidence="2">
    <location>
        <begin position="75"/>
        <end position="96"/>
    </location>
</feature>
<accession>A0ABQ5XPX2</accession>
<evidence type="ECO:0000313" key="4">
    <source>
        <dbReference type="Proteomes" id="UP001156670"/>
    </source>
</evidence>
<keyword evidence="2" id="KW-0472">Membrane</keyword>
<keyword evidence="4" id="KW-1185">Reference proteome</keyword>
<keyword evidence="1" id="KW-0175">Coiled coil</keyword>
<dbReference type="Proteomes" id="UP001156670">
    <property type="component" value="Unassembled WGS sequence"/>
</dbReference>
<dbReference type="RefSeq" id="WP_284320285.1">
    <property type="nucleotide sequence ID" value="NZ_BSOB01000010.1"/>
</dbReference>
<reference evidence="4" key="1">
    <citation type="journal article" date="2019" name="Int. J. Syst. Evol. Microbiol.">
        <title>The Global Catalogue of Microorganisms (GCM) 10K type strain sequencing project: providing services to taxonomists for standard genome sequencing and annotation.</title>
        <authorList>
            <consortium name="The Broad Institute Genomics Platform"/>
            <consortium name="The Broad Institute Genome Sequencing Center for Infectious Disease"/>
            <person name="Wu L."/>
            <person name="Ma J."/>
        </authorList>
    </citation>
    <scope>NUCLEOTIDE SEQUENCE [LARGE SCALE GENOMIC DNA]</scope>
    <source>
        <strain evidence="4">NBRC 111980</strain>
    </source>
</reference>
<comment type="caution">
    <text evidence="3">The sequence shown here is derived from an EMBL/GenBank/DDBJ whole genome shotgun (WGS) entry which is preliminary data.</text>
</comment>
<evidence type="ECO:0008006" key="5">
    <source>
        <dbReference type="Google" id="ProtNLM"/>
    </source>
</evidence>
<proteinExistence type="predicted"/>
<name>A0ABQ5XPX2_9GAMM</name>
<keyword evidence="2" id="KW-0812">Transmembrane</keyword>
<keyword evidence="2" id="KW-1133">Transmembrane helix</keyword>
<gene>
    <name evidence="3" type="ORF">GCM10007901_15160</name>
</gene>
<evidence type="ECO:0000256" key="1">
    <source>
        <dbReference type="SAM" id="Coils"/>
    </source>
</evidence>
<sequence>MADKSESGSSAGDFSSRNVEEFINELERDHLKWYERQQDRHYKLWIFLEVVSVAAPLLTTIFSGVASALNLFDMGWVKCVLTILPALAVASSSMLARLGVREMENSRELGRQQFEELVRNARLELLCAKDQENLRQLHKKLIADAARIDAQQHADHHRITMAMRAKDLSQPQ</sequence>
<organism evidence="3 4">
    <name type="scientific">Dyella acidisoli</name>
    <dbReference type="NCBI Taxonomy" id="1867834"/>
    <lineage>
        <taxon>Bacteria</taxon>
        <taxon>Pseudomonadati</taxon>
        <taxon>Pseudomonadota</taxon>
        <taxon>Gammaproteobacteria</taxon>
        <taxon>Lysobacterales</taxon>
        <taxon>Rhodanobacteraceae</taxon>
        <taxon>Dyella</taxon>
    </lineage>
</organism>
<feature type="coiled-coil region" evidence="1">
    <location>
        <begin position="111"/>
        <end position="140"/>
    </location>
</feature>
<feature type="transmembrane region" description="Helical" evidence="2">
    <location>
        <begin position="44"/>
        <end position="69"/>
    </location>
</feature>
<dbReference type="EMBL" id="BSOB01000010">
    <property type="protein sequence ID" value="GLQ92565.1"/>
    <property type="molecule type" value="Genomic_DNA"/>
</dbReference>
<evidence type="ECO:0000256" key="2">
    <source>
        <dbReference type="SAM" id="Phobius"/>
    </source>
</evidence>
<protein>
    <recommendedName>
        <fullName evidence="5">SMODS and SLOG-associating 2TM effector domain-containing protein</fullName>
    </recommendedName>
</protein>
<evidence type="ECO:0000313" key="3">
    <source>
        <dbReference type="EMBL" id="GLQ92565.1"/>
    </source>
</evidence>